<evidence type="ECO:0000313" key="7">
    <source>
        <dbReference type="Proteomes" id="UP000834106"/>
    </source>
</evidence>
<evidence type="ECO:0000256" key="2">
    <source>
        <dbReference type="ARBA" id="ARBA00022723"/>
    </source>
</evidence>
<protein>
    <submittedName>
        <fullName evidence="6">Uncharacterized protein</fullName>
    </submittedName>
</protein>
<comment type="subcellular location">
    <subcellularLocation>
        <location evidence="1">Nucleus</location>
    </subcellularLocation>
</comment>
<organism evidence="6 7">
    <name type="scientific">Fraxinus pennsylvanica</name>
    <dbReference type="NCBI Taxonomy" id="56036"/>
    <lineage>
        <taxon>Eukaryota</taxon>
        <taxon>Viridiplantae</taxon>
        <taxon>Streptophyta</taxon>
        <taxon>Embryophyta</taxon>
        <taxon>Tracheophyta</taxon>
        <taxon>Spermatophyta</taxon>
        <taxon>Magnoliopsida</taxon>
        <taxon>eudicotyledons</taxon>
        <taxon>Gunneridae</taxon>
        <taxon>Pentapetalae</taxon>
        <taxon>asterids</taxon>
        <taxon>lamiids</taxon>
        <taxon>Lamiales</taxon>
        <taxon>Oleaceae</taxon>
        <taxon>Oleeae</taxon>
        <taxon>Fraxinus</taxon>
    </lineage>
</organism>
<keyword evidence="4" id="KW-0862">Zinc</keyword>
<evidence type="ECO:0000256" key="3">
    <source>
        <dbReference type="ARBA" id="ARBA00022771"/>
    </source>
</evidence>
<reference evidence="6" key="1">
    <citation type="submission" date="2023-05" db="EMBL/GenBank/DDBJ databases">
        <authorList>
            <person name="Huff M."/>
        </authorList>
    </citation>
    <scope>NUCLEOTIDE SEQUENCE</scope>
</reference>
<evidence type="ECO:0000256" key="1">
    <source>
        <dbReference type="ARBA" id="ARBA00004123"/>
    </source>
</evidence>
<dbReference type="PANTHER" id="PTHR46481">
    <property type="entry name" value="ZINC FINGER BED DOMAIN-CONTAINING PROTEIN 4"/>
    <property type="match status" value="1"/>
</dbReference>
<dbReference type="GO" id="GO:0005634">
    <property type="term" value="C:nucleus"/>
    <property type="evidence" value="ECO:0007669"/>
    <property type="project" value="UniProtKB-SubCell"/>
</dbReference>
<keyword evidence="7" id="KW-1185">Reference proteome</keyword>
<sequence length="187" mass="21206">MTIYGKEKQKVYEAIHLLHCKINLSVEVWRSPENSEYICLIANYIDMDWRLQKKMLNFVTLDPSYNDDILSEIYGSESPDRIKEVSDGIRELFNEYAVGLASLDQDSSQSGGSLPGTSNVTRDKLKGFDKFLYETSQNHSMTPDLDKSSLSPDTREALICGQDWLRTKLEVTNLPVSNAAVPFAETR</sequence>
<accession>A0AAD1YTA0</accession>
<dbReference type="PANTHER" id="PTHR46481:SF10">
    <property type="entry name" value="ZINC FINGER BED DOMAIN-CONTAINING PROTEIN 39"/>
    <property type="match status" value="1"/>
</dbReference>
<gene>
    <name evidence="6" type="ORF">FPE_LOCUS4539</name>
</gene>
<dbReference type="AlphaFoldDB" id="A0AAD1YTA0"/>
<dbReference type="GO" id="GO:0008270">
    <property type="term" value="F:zinc ion binding"/>
    <property type="evidence" value="ECO:0007669"/>
    <property type="project" value="UniProtKB-KW"/>
</dbReference>
<keyword evidence="2" id="KW-0479">Metal-binding</keyword>
<evidence type="ECO:0000256" key="4">
    <source>
        <dbReference type="ARBA" id="ARBA00022833"/>
    </source>
</evidence>
<evidence type="ECO:0000256" key="5">
    <source>
        <dbReference type="ARBA" id="ARBA00023242"/>
    </source>
</evidence>
<proteinExistence type="predicted"/>
<keyword evidence="3" id="KW-0863">Zinc-finger</keyword>
<keyword evidence="5" id="KW-0539">Nucleus</keyword>
<name>A0AAD1YTA0_9LAMI</name>
<dbReference type="Proteomes" id="UP000834106">
    <property type="component" value="Chromosome 2"/>
</dbReference>
<dbReference type="EMBL" id="OU503037">
    <property type="protein sequence ID" value="CAI9757109.1"/>
    <property type="molecule type" value="Genomic_DNA"/>
</dbReference>
<dbReference type="InterPro" id="IPR052035">
    <property type="entry name" value="ZnF_BED_domain_contain"/>
</dbReference>
<evidence type="ECO:0000313" key="6">
    <source>
        <dbReference type="EMBL" id="CAI9757109.1"/>
    </source>
</evidence>